<keyword evidence="3" id="KW-1185">Reference proteome</keyword>
<organism evidence="2 3">
    <name type="scientific">Halomicrobium zhouii</name>
    <dbReference type="NCBI Taxonomy" id="767519"/>
    <lineage>
        <taxon>Archaea</taxon>
        <taxon>Methanobacteriati</taxon>
        <taxon>Methanobacteriota</taxon>
        <taxon>Stenosarchaea group</taxon>
        <taxon>Halobacteria</taxon>
        <taxon>Halobacteriales</taxon>
        <taxon>Haloarculaceae</taxon>
        <taxon>Halomicrobium</taxon>
    </lineage>
</organism>
<gene>
    <name evidence="2" type="ORF">SAMN05216559_1728</name>
</gene>
<evidence type="ECO:0000313" key="2">
    <source>
        <dbReference type="EMBL" id="SFR96876.1"/>
    </source>
</evidence>
<reference evidence="2 3" key="1">
    <citation type="submission" date="2016-10" db="EMBL/GenBank/DDBJ databases">
        <authorList>
            <person name="de Groot N.N."/>
        </authorList>
    </citation>
    <scope>NUCLEOTIDE SEQUENCE [LARGE SCALE GENOMIC DNA]</scope>
    <source>
        <strain evidence="2 3">CGMCC 1.10457</strain>
    </source>
</reference>
<dbReference type="AlphaFoldDB" id="A0A1I6L071"/>
<feature type="region of interest" description="Disordered" evidence="1">
    <location>
        <begin position="278"/>
        <end position="364"/>
    </location>
</feature>
<name>A0A1I6L071_9EURY</name>
<evidence type="ECO:0000256" key="1">
    <source>
        <dbReference type="SAM" id="MobiDB-lite"/>
    </source>
</evidence>
<feature type="compositionally biased region" description="Basic and acidic residues" evidence="1">
    <location>
        <begin position="180"/>
        <end position="190"/>
    </location>
</feature>
<feature type="compositionally biased region" description="Acidic residues" evidence="1">
    <location>
        <begin position="289"/>
        <end position="298"/>
    </location>
</feature>
<sequence>MSSDSGFPVSLLLDGPLFLDELETQPQHFRQEHDIDSLRLVPAKSAATGVHTVYFKPEHRQWALVRLLKRYRWLFEILLQRGLSGEHMLLRQGFSTDDLDFFYDIVPQPPAEYNPIVYDMLWLVATHDEYLALTEAMADRTRFVPERLLRETSGISADDSGYFSRFLRSHLISRTVDTSRPVDERADHTEGGTAVTPDATYEVTPEGRDALAGILAEYERIFEQREFEPLLINPELDPHEHLREYDPGPDAQAPDVSFDEMQEEEGILGEIAGSFAPLDEEFGSPAESTVDEPDDVAPEPEPVGDDRGTTAGGQSDTSGRMVEPSPERQTGTSRGRQANQTAESPDEDSPSKADEVDRQALDEQVPDETFVGEYTREEVLRAAVAAAREIHAGGLVRTSAVKSAVWEAVETEGRSRTVLWEAVRDILITMDATHGRGGGHVWASNSTTAE</sequence>
<accession>A0A1I6L071</accession>
<feature type="compositionally biased region" description="Basic and acidic residues" evidence="1">
    <location>
        <begin position="349"/>
        <end position="361"/>
    </location>
</feature>
<dbReference type="EMBL" id="FOZK01000002">
    <property type="protein sequence ID" value="SFR96876.1"/>
    <property type="molecule type" value="Genomic_DNA"/>
</dbReference>
<proteinExistence type="predicted"/>
<evidence type="ECO:0000313" key="3">
    <source>
        <dbReference type="Proteomes" id="UP000199062"/>
    </source>
</evidence>
<protein>
    <submittedName>
        <fullName evidence="2">Uncharacterized protein</fullName>
    </submittedName>
</protein>
<feature type="region of interest" description="Disordered" evidence="1">
    <location>
        <begin position="178"/>
        <end position="198"/>
    </location>
</feature>
<dbReference type="Proteomes" id="UP000199062">
    <property type="component" value="Unassembled WGS sequence"/>
</dbReference>
<feature type="compositionally biased region" description="Polar residues" evidence="1">
    <location>
        <begin position="327"/>
        <end position="343"/>
    </location>
</feature>